<dbReference type="Pfam" id="PF01425">
    <property type="entry name" value="Amidase"/>
    <property type="match status" value="1"/>
</dbReference>
<dbReference type="InterPro" id="IPR023631">
    <property type="entry name" value="Amidase_dom"/>
</dbReference>
<dbReference type="Gene3D" id="3.90.1300.10">
    <property type="entry name" value="Amidase signature (AS) domain"/>
    <property type="match status" value="1"/>
</dbReference>
<accession>A0ABQ6ML82</accession>
<dbReference type="InterPro" id="IPR000120">
    <property type="entry name" value="Amidase"/>
</dbReference>
<evidence type="ECO:0000259" key="2">
    <source>
        <dbReference type="Pfam" id="PF01425"/>
    </source>
</evidence>
<dbReference type="EMBL" id="BRYB01002945">
    <property type="protein sequence ID" value="GMI27955.1"/>
    <property type="molecule type" value="Genomic_DNA"/>
</dbReference>
<evidence type="ECO:0000313" key="3">
    <source>
        <dbReference type="EMBL" id="GMI27955.1"/>
    </source>
</evidence>
<dbReference type="Proteomes" id="UP001165060">
    <property type="component" value="Unassembled WGS sequence"/>
</dbReference>
<dbReference type="SUPFAM" id="SSF75304">
    <property type="entry name" value="Amidase signature (AS) enzymes"/>
    <property type="match status" value="1"/>
</dbReference>
<name>A0ABQ6ML82_9STRA</name>
<dbReference type="PANTHER" id="PTHR11895">
    <property type="entry name" value="TRANSAMIDASE"/>
    <property type="match status" value="1"/>
</dbReference>
<feature type="signal peptide" evidence="1">
    <location>
        <begin position="1"/>
        <end position="24"/>
    </location>
</feature>
<organism evidence="3 4">
    <name type="scientific">Tetraparma gracilis</name>
    <dbReference type="NCBI Taxonomy" id="2962635"/>
    <lineage>
        <taxon>Eukaryota</taxon>
        <taxon>Sar</taxon>
        <taxon>Stramenopiles</taxon>
        <taxon>Ochrophyta</taxon>
        <taxon>Bolidophyceae</taxon>
        <taxon>Parmales</taxon>
        <taxon>Triparmaceae</taxon>
        <taxon>Tetraparma</taxon>
    </lineage>
</organism>
<evidence type="ECO:0000256" key="1">
    <source>
        <dbReference type="SAM" id="SignalP"/>
    </source>
</evidence>
<keyword evidence="4" id="KW-1185">Reference proteome</keyword>
<feature type="domain" description="Amidase" evidence="2">
    <location>
        <begin position="170"/>
        <end position="592"/>
    </location>
</feature>
<dbReference type="PANTHER" id="PTHR11895:SF67">
    <property type="entry name" value="AMIDASE DOMAIN-CONTAINING PROTEIN"/>
    <property type="match status" value="1"/>
</dbReference>
<comment type="caution">
    <text evidence="3">The sequence shown here is derived from an EMBL/GenBank/DDBJ whole genome shotgun (WGS) entry which is preliminary data.</text>
</comment>
<proteinExistence type="predicted"/>
<evidence type="ECO:0000313" key="4">
    <source>
        <dbReference type="Proteomes" id="UP001165060"/>
    </source>
</evidence>
<gene>
    <name evidence="3" type="ORF">TeGR_g13993</name>
</gene>
<keyword evidence="1" id="KW-0732">Signal</keyword>
<protein>
    <recommendedName>
        <fullName evidence="2">Amidase domain-containing protein</fullName>
    </recommendedName>
</protein>
<dbReference type="InterPro" id="IPR036928">
    <property type="entry name" value="AS_sf"/>
</dbReference>
<reference evidence="3 4" key="1">
    <citation type="journal article" date="2023" name="Commun. Biol.">
        <title>Genome analysis of Parmales, the sister group of diatoms, reveals the evolutionary specialization of diatoms from phago-mixotrophs to photoautotrophs.</title>
        <authorList>
            <person name="Ban H."/>
            <person name="Sato S."/>
            <person name="Yoshikawa S."/>
            <person name="Yamada K."/>
            <person name="Nakamura Y."/>
            <person name="Ichinomiya M."/>
            <person name="Sato N."/>
            <person name="Blanc-Mathieu R."/>
            <person name="Endo H."/>
            <person name="Kuwata A."/>
            <person name="Ogata H."/>
        </authorList>
    </citation>
    <scope>NUCLEOTIDE SEQUENCE [LARGE SCALE GENOMIC DNA]</scope>
</reference>
<feature type="chain" id="PRO_5046029134" description="Amidase domain-containing protein" evidence="1">
    <location>
        <begin position="25"/>
        <end position="625"/>
    </location>
</feature>
<sequence>MISAAVKVALFVAFVCGLLSLCEQSLPSSPSVILGDLSYNMASLKAPILTGAPLTAFTYIATKSPLGFVLRRFLLLDNGMTQLRELAAQMPETPPLHHPMMRMTKEQKLTHEEKVRAAAAAGITMDELAVWGSPQFTAESSEVMALHEAFKSKASSPSKVANKILAAFPTIQEKFRCFSTYPLLGDIEKAAAASTERFAAGKPLSIWDGVPVAFKDMIPVAGYVMTDGSAANQAAGVNRTKDDLLVERFRELGAVVLPPTSMTEGGVTPVGYSTYIKGALNPYDNEYYSGGSSAGSAVAVALGLCPVSIGYDGGGSIRTPASLSGVLGLATGYGRFPFSSHMQGTLIKAGPFANKIADVALAYAVMARHSAEHNFFGEMYDGVSTPDALLNEMFATPTKLPLEGVTLGVFDEWFDDADAAVVERNREMLAELVKRGATVKKIQLPNMQQARMSHAIKITSEFAMGWDALYAARADLEPATRVTVGLGQSSTSLEVLAAEKIRRFFNEAVVDMFDGGVDVLVTPTTPMVAPKIPDNFNWETGESNSVMSVALLQNVFPGNFLGLPGIANPIGFGGDGNMPISMLFTGRQWDGEGVTMGVSKVAQEIVAEKGWGKERLVEDRLELLQ</sequence>